<proteinExistence type="predicted"/>
<dbReference type="AlphaFoldDB" id="A0AAE0BP04"/>
<keyword evidence="2" id="KW-1185">Reference proteome</keyword>
<accession>A0AAE0BP04</accession>
<dbReference type="Pfam" id="PF20102">
    <property type="entry name" value="DUF6492"/>
    <property type="match status" value="1"/>
</dbReference>
<evidence type="ECO:0000313" key="1">
    <source>
        <dbReference type="EMBL" id="KAK3239082.1"/>
    </source>
</evidence>
<gene>
    <name evidence="1" type="ORF">CYMTET_50966</name>
</gene>
<comment type="caution">
    <text evidence="1">The sequence shown here is derived from an EMBL/GenBank/DDBJ whole genome shotgun (WGS) entry which is preliminary data.</text>
</comment>
<organism evidence="1 2">
    <name type="scientific">Cymbomonas tetramitiformis</name>
    <dbReference type="NCBI Taxonomy" id="36881"/>
    <lineage>
        <taxon>Eukaryota</taxon>
        <taxon>Viridiplantae</taxon>
        <taxon>Chlorophyta</taxon>
        <taxon>Pyramimonadophyceae</taxon>
        <taxon>Pyramimonadales</taxon>
        <taxon>Pyramimonadaceae</taxon>
        <taxon>Cymbomonas</taxon>
    </lineage>
</organism>
<dbReference type="EMBL" id="LGRX02034029">
    <property type="protein sequence ID" value="KAK3239082.1"/>
    <property type="molecule type" value="Genomic_DNA"/>
</dbReference>
<protein>
    <submittedName>
        <fullName evidence="1">Uncharacterized protein</fullName>
    </submittedName>
</protein>
<dbReference type="InterPro" id="IPR045499">
    <property type="entry name" value="DUF6492"/>
</dbReference>
<evidence type="ECO:0000313" key="2">
    <source>
        <dbReference type="Proteomes" id="UP001190700"/>
    </source>
</evidence>
<name>A0AAE0BP04_9CHLO</name>
<reference evidence="1 2" key="1">
    <citation type="journal article" date="2015" name="Genome Biol. Evol.">
        <title>Comparative Genomics of a Bacterivorous Green Alga Reveals Evolutionary Causalities and Consequences of Phago-Mixotrophic Mode of Nutrition.</title>
        <authorList>
            <person name="Burns J.A."/>
            <person name="Paasch A."/>
            <person name="Narechania A."/>
            <person name="Kim E."/>
        </authorList>
    </citation>
    <scope>NUCLEOTIDE SEQUENCE [LARGE SCALE GENOMIC DNA]</scope>
    <source>
        <strain evidence="1 2">PLY_AMNH</strain>
    </source>
</reference>
<sequence>MTAPHDPGKPAPTKLIDAVIPYCTKDQVIFPLCLSSIKEFQVQIKRIFVVSAQKPELPDDDPTVYWIPEQLFSRLGTAVTSRLHQMGVSQTRTGWYFQQLIKLYATEGISDLSEPYVVIDSDVIFYRALPLVTTDGAAAFYTAGDNFHEPYFQHMRQLTGGLVDRYLPELSGMCHYMVFHQVVLRSLFELVERECGRPFVEAFMLCLNRSDIEMGASEYELYFNYAIRWHPERVLVRHIQWKNTACCMRDPAADIRDKYDFVAYHTQLSPQGVGQQRTDAVGTPDPVWNRQGISAEIARASGRRHQF</sequence>
<dbReference type="Proteomes" id="UP001190700">
    <property type="component" value="Unassembled WGS sequence"/>
</dbReference>